<dbReference type="GO" id="GO:0019888">
    <property type="term" value="F:protein phosphatase regulator activity"/>
    <property type="evidence" value="ECO:0007669"/>
    <property type="project" value="TreeGrafter"/>
</dbReference>
<keyword evidence="2" id="KW-0131">Cell cycle</keyword>
<accession>T2MBT6</accession>
<dbReference type="GO" id="GO:0005829">
    <property type="term" value="C:cytosol"/>
    <property type="evidence" value="ECO:0007669"/>
    <property type="project" value="TreeGrafter"/>
</dbReference>
<dbReference type="InterPro" id="IPR016024">
    <property type="entry name" value="ARM-type_fold"/>
</dbReference>
<organism evidence="3">
    <name type="scientific">Hydra vulgaris</name>
    <name type="common">Hydra</name>
    <name type="synonym">Hydra attenuata</name>
    <dbReference type="NCBI Taxonomy" id="6087"/>
    <lineage>
        <taxon>Eukaryota</taxon>
        <taxon>Metazoa</taxon>
        <taxon>Cnidaria</taxon>
        <taxon>Hydrozoa</taxon>
        <taxon>Hydroidolina</taxon>
        <taxon>Anthoathecata</taxon>
        <taxon>Aplanulata</taxon>
        <taxon>Hydridae</taxon>
        <taxon>Hydra</taxon>
    </lineage>
</organism>
<dbReference type="PANTHER" id="PTHR12634">
    <property type="entry name" value="SIT4 YEAST -ASSOCIATING PROTEIN-RELATED"/>
    <property type="match status" value="1"/>
</dbReference>
<gene>
    <name evidence="3" type="primary">PPP6R3</name>
</gene>
<protein>
    <submittedName>
        <fullName evidence="3">Serine/threonine-protein phosphatase 6 regulatory subunit 3</fullName>
    </submittedName>
</protein>
<dbReference type="AlphaFoldDB" id="T2MBT6"/>
<dbReference type="Gene3D" id="1.25.10.10">
    <property type="entry name" value="Leucine-rich Repeat Variant"/>
    <property type="match status" value="1"/>
</dbReference>
<dbReference type="GO" id="GO:0019903">
    <property type="term" value="F:protein phosphatase binding"/>
    <property type="evidence" value="ECO:0007669"/>
    <property type="project" value="InterPro"/>
</dbReference>
<evidence type="ECO:0000256" key="1">
    <source>
        <dbReference type="ARBA" id="ARBA00006180"/>
    </source>
</evidence>
<dbReference type="InterPro" id="IPR011989">
    <property type="entry name" value="ARM-like"/>
</dbReference>
<evidence type="ECO:0000313" key="3">
    <source>
        <dbReference type="EMBL" id="CDG69703.1"/>
    </source>
</evidence>
<dbReference type="SUPFAM" id="SSF48371">
    <property type="entry name" value="ARM repeat"/>
    <property type="match status" value="1"/>
</dbReference>
<sequence length="422" mass="48111">MFWKFHIDSSAIDTLLTKQDVTLKEILSEDDVLQECKSPNKKLLDFLTKDDILKELLNLVISEPSNEVEEIYKYKYMNLACEVLTLDIYSILNKIASSVEFMNILWGYISSLPPLNPLSASFFSKVLTILICRKTSEVIAFLKSNDAVNKLLVHIEISAIMELFIKLVTGVDSHEIRLEVSRWLDDEKLIEKLTNLLHSKQNEDVHYNAGQLLSELLRIGRDSMSQFEFDEDPLLRTLEKKETVEHLLNVMFNDLHGLYADSSMVNGITFLGSLIEVKRPEEPADGMEDIIHPIDHERLTKSIKAALEVLSNKIPEFHQLLVQPNDSSMETTFGILKPPLGKVRLSITALVSRAVATNNYLINEAIAKAGTVKILLDLFSFYEWNNFLHTHVLQCIAAILYSECLVDESEERKENKLLKNVC</sequence>
<comment type="similarity">
    <text evidence="1">Belongs to the SAPS family.</text>
</comment>
<dbReference type="Pfam" id="PF04499">
    <property type="entry name" value="SAPS"/>
    <property type="match status" value="2"/>
</dbReference>
<dbReference type="GO" id="GO:0005634">
    <property type="term" value="C:nucleus"/>
    <property type="evidence" value="ECO:0007669"/>
    <property type="project" value="TreeGrafter"/>
</dbReference>
<reference evidence="3" key="1">
    <citation type="journal article" date="2013" name="Genome Biol. Evol.">
        <title>Punctuated emergences of genetic and phenotypic innovations in eumetazoan, bilaterian, euteleostome, and hominidae ancestors.</title>
        <authorList>
            <person name="Wenger Y."/>
            <person name="Galliot B."/>
        </authorList>
    </citation>
    <scope>NUCLEOTIDE SEQUENCE</scope>
    <source>
        <tissue evidence="3">Whole animals</tissue>
    </source>
</reference>
<feature type="non-terminal residue" evidence="3">
    <location>
        <position position="422"/>
    </location>
</feature>
<dbReference type="InterPro" id="IPR007587">
    <property type="entry name" value="SAPS"/>
</dbReference>
<dbReference type="PANTHER" id="PTHR12634:SF8">
    <property type="entry name" value="FIERY MOUNTAIN, ISOFORM D"/>
    <property type="match status" value="1"/>
</dbReference>
<evidence type="ECO:0000256" key="2">
    <source>
        <dbReference type="ARBA" id="ARBA00023306"/>
    </source>
</evidence>
<dbReference type="EMBL" id="HAAD01003471">
    <property type="protein sequence ID" value="CDG69703.1"/>
    <property type="molecule type" value="mRNA"/>
</dbReference>
<proteinExistence type="evidence at transcript level"/>
<dbReference type="OrthoDB" id="295029at2759"/>
<name>T2MBT6_HYDVU</name>